<feature type="active site" description="Proton donor" evidence="6">
    <location>
        <position position="348"/>
    </location>
</feature>
<dbReference type="InterPro" id="IPR025705">
    <property type="entry name" value="Beta_hexosaminidase_sua/sub"/>
</dbReference>
<name>A0AAE3LLJ1_9BACT</name>
<evidence type="ECO:0000259" key="8">
    <source>
        <dbReference type="Pfam" id="PF00728"/>
    </source>
</evidence>
<protein>
    <recommendedName>
        <fullName evidence="3">beta-N-acetylhexosaminidase</fullName>
        <ecNumber evidence="3">3.2.1.52</ecNumber>
    </recommendedName>
</protein>
<dbReference type="GO" id="GO:0030203">
    <property type="term" value="P:glycosaminoglycan metabolic process"/>
    <property type="evidence" value="ECO:0007669"/>
    <property type="project" value="TreeGrafter"/>
</dbReference>
<dbReference type="Gene3D" id="3.30.379.10">
    <property type="entry name" value="Chitobiase/beta-hexosaminidase domain 2-like"/>
    <property type="match status" value="1"/>
</dbReference>
<dbReference type="Pfam" id="PF02838">
    <property type="entry name" value="Glyco_hydro_20b"/>
    <property type="match status" value="1"/>
</dbReference>
<evidence type="ECO:0000256" key="5">
    <source>
        <dbReference type="ARBA" id="ARBA00023295"/>
    </source>
</evidence>
<proteinExistence type="inferred from homology"/>
<comment type="catalytic activity">
    <reaction evidence="1">
        <text>Hydrolysis of terminal non-reducing N-acetyl-D-hexosamine residues in N-acetyl-beta-D-hexosaminides.</text>
        <dbReference type="EC" id="3.2.1.52"/>
    </reaction>
</comment>
<dbReference type="AlphaFoldDB" id="A0AAE3LLJ1"/>
<dbReference type="Pfam" id="PF13287">
    <property type="entry name" value="Fn3_assoc"/>
    <property type="match status" value="1"/>
</dbReference>
<dbReference type="CDD" id="cd06563">
    <property type="entry name" value="GH20_chitobiase-like"/>
    <property type="match status" value="1"/>
</dbReference>
<dbReference type="RefSeq" id="WP_263038946.1">
    <property type="nucleotide sequence ID" value="NZ_JAOTPL010000030.1"/>
</dbReference>
<sequence length="631" mass="71316">MQKLFSFALLLFICFSVFSQSKISVIPKPVSVVENPGEYVLPKSISVSAPVNAALRSTVDILRKKLSVATGYQTVSSTTGNATVNLILNKTADKTLGDEGYKLSVNNAGVKIVANKPAGIFNGAQTLLQLLPAEIESGKQVKNISWSMPHVEITDYPQMKWRGLMLDVSRHFFTVDEIKGYIDQMAKYKLNTLHWHLTDDEGWRVEIKSYPKLTSVGAWRVPMEGNFGQFPAPGNEPKTYGGFYTQEQVRDIVKYAQERFIDIVPEVDMPGHSMAIIAAYPELSCTSPLPQNYQVRAGESFIDWNTHTLHVDNTLCPANEKVYSFINDVVRELAQLFPYEYLHIGGDEAFYTFWEKSDAVKQLMKRENLKTYKEVQGYFGRRVEKIVNSYGKKAIGWDEVLETGVNKSTAIMAWRGNGDHGIKASNLGHKVIMSPAKYTYIDYMQGDKVTEPLVYASLRLNEVYKFNPTPAGANAANILGGQANLWTEQIYNIRQVQYMTWPRGFALAESVWSPQQSKNWKDFVRRTEDHFNRLDFAKVKYSPAIYDPVVKVRKAGKGKIAVELVPEIEGLDIHYTFDNSTPDNYYPKYTQPLTFPTGAEKLHVITYKKGEDKPAGRLLILTLEDLTKRAK</sequence>
<evidence type="ECO:0000313" key="10">
    <source>
        <dbReference type="EMBL" id="MCU7695459.1"/>
    </source>
</evidence>
<dbReference type="InterPro" id="IPR015883">
    <property type="entry name" value="Glyco_hydro_20_cat"/>
</dbReference>
<dbReference type="PANTHER" id="PTHR22600:SF57">
    <property type="entry name" value="BETA-N-ACETYLHEXOSAMINIDASE"/>
    <property type="match status" value="1"/>
</dbReference>
<dbReference type="GO" id="GO:0016020">
    <property type="term" value="C:membrane"/>
    <property type="evidence" value="ECO:0007669"/>
    <property type="project" value="TreeGrafter"/>
</dbReference>
<keyword evidence="11" id="KW-1185">Reference proteome</keyword>
<comment type="caution">
    <text evidence="10">The sequence shown here is derived from an EMBL/GenBank/DDBJ whole genome shotgun (WGS) entry which is preliminary data.</text>
</comment>
<evidence type="ECO:0000259" key="9">
    <source>
        <dbReference type="Pfam" id="PF02838"/>
    </source>
</evidence>
<keyword evidence="5" id="KW-0326">Glycosidase</keyword>
<dbReference type="Proteomes" id="UP001209317">
    <property type="component" value="Unassembled WGS sequence"/>
</dbReference>
<dbReference type="EMBL" id="JAOTPL010000030">
    <property type="protein sequence ID" value="MCU7695459.1"/>
    <property type="molecule type" value="Genomic_DNA"/>
</dbReference>
<dbReference type="PRINTS" id="PR00738">
    <property type="entry name" value="GLHYDRLASE20"/>
</dbReference>
<evidence type="ECO:0000256" key="6">
    <source>
        <dbReference type="PIRSR" id="PIRSR625705-1"/>
    </source>
</evidence>
<dbReference type="SUPFAM" id="SSF55545">
    <property type="entry name" value="beta-N-acetylhexosaminidase-like domain"/>
    <property type="match status" value="1"/>
</dbReference>
<dbReference type="EC" id="3.2.1.52" evidence="3"/>
<accession>A0AAE3LLJ1</accession>
<evidence type="ECO:0000256" key="7">
    <source>
        <dbReference type="SAM" id="SignalP"/>
    </source>
</evidence>
<dbReference type="InterPro" id="IPR017853">
    <property type="entry name" value="GH"/>
</dbReference>
<comment type="similarity">
    <text evidence="2">Belongs to the glycosyl hydrolase 20 family.</text>
</comment>
<feature type="signal peptide" evidence="7">
    <location>
        <begin position="1"/>
        <end position="19"/>
    </location>
</feature>
<dbReference type="InterPro" id="IPR026876">
    <property type="entry name" value="Fn3_assoc_repeat"/>
</dbReference>
<feature type="chain" id="PRO_5042133927" description="beta-N-acetylhexosaminidase" evidence="7">
    <location>
        <begin position="20"/>
        <end position="631"/>
    </location>
</feature>
<dbReference type="GO" id="GO:0004563">
    <property type="term" value="F:beta-N-acetylhexosaminidase activity"/>
    <property type="evidence" value="ECO:0007669"/>
    <property type="project" value="UniProtKB-EC"/>
</dbReference>
<dbReference type="PANTHER" id="PTHR22600">
    <property type="entry name" value="BETA-HEXOSAMINIDASE"/>
    <property type="match status" value="1"/>
</dbReference>
<dbReference type="Pfam" id="PF00728">
    <property type="entry name" value="Glyco_hydro_20"/>
    <property type="match status" value="1"/>
</dbReference>
<feature type="domain" description="Beta-hexosaminidase bacterial type N-terminal" evidence="9">
    <location>
        <begin position="23"/>
        <end position="156"/>
    </location>
</feature>
<gene>
    <name evidence="10" type="ORF">OD355_13115</name>
</gene>
<evidence type="ECO:0000313" key="11">
    <source>
        <dbReference type="Proteomes" id="UP001209317"/>
    </source>
</evidence>
<feature type="domain" description="Glycoside hydrolase family 20 catalytic" evidence="8">
    <location>
        <begin position="160"/>
        <end position="514"/>
    </location>
</feature>
<dbReference type="InterPro" id="IPR015882">
    <property type="entry name" value="HEX_bac_N"/>
</dbReference>
<evidence type="ECO:0000256" key="4">
    <source>
        <dbReference type="ARBA" id="ARBA00022801"/>
    </source>
</evidence>
<reference evidence="10" key="1">
    <citation type="submission" date="2022-10" db="EMBL/GenBank/DDBJ databases">
        <authorList>
            <person name="Kim H.S."/>
            <person name="Kim J.-S."/>
            <person name="Suh M.K."/>
            <person name="Eom M.K."/>
            <person name="Lee J.-S."/>
        </authorList>
    </citation>
    <scope>NUCLEOTIDE SEQUENCE</scope>
    <source>
        <strain evidence="10">LIP-5</strain>
    </source>
</reference>
<dbReference type="Gene3D" id="3.20.20.80">
    <property type="entry name" value="Glycosidases"/>
    <property type="match status" value="1"/>
</dbReference>
<dbReference type="GO" id="GO:0005975">
    <property type="term" value="P:carbohydrate metabolic process"/>
    <property type="evidence" value="ECO:0007669"/>
    <property type="project" value="InterPro"/>
</dbReference>
<dbReference type="InterPro" id="IPR029018">
    <property type="entry name" value="Hex-like_dom2"/>
</dbReference>
<keyword evidence="7" id="KW-0732">Signal</keyword>
<organism evidence="10 11">
    <name type="scientific">Haoranjiania flava</name>
    <dbReference type="NCBI Taxonomy" id="1856322"/>
    <lineage>
        <taxon>Bacteria</taxon>
        <taxon>Pseudomonadati</taxon>
        <taxon>Bacteroidota</taxon>
        <taxon>Chitinophagia</taxon>
        <taxon>Chitinophagales</taxon>
        <taxon>Chitinophagaceae</taxon>
        <taxon>Haoranjiania</taxon>
    </lineage>
</organism>
<evidence type="ECO:0000256" key="2">
    <source>
        <dbReference type="ARBA" id="ARBA00006285"/>
    </source>
</evidence>
<dbReference type="SUPFAM" id="SSF51445">
    <property type="entry name" value="(Trans)glycosidases"/>
    <property type="match status" value="1"/>
</dbReference>
<evidence type="ECO:0000256" key="1">
    <source>
        <dbReference type="ARBA" id="ARBA00001231"/>
    </source>
</evidence>
<keyword evidence="4" id="KW-0378">Hydrolase</keyword>
<evidence type="ECO:0000256" key="3">
    <source>
        <dbReference type="ARBA" id="ARBA00012663"/>
    </source>
</evidence>